<dbReference type="InterPro" id="IPR036388">
    <property type="entry name" value="WH-like_DNA-bd_sf"/>
</dbReference>
<dbReference type="PANTHER" id="PTHR43214">
    <property type="entry name" value="TWO-COMPONENT RESPONSE REGULATOR"/>
    <property type="match status" value="1"/>
</dbReference>
<reference evidence="5 6" key="1">
    <citation type="submission" date="2019-01" db="EMBL/GenBank/DDBJ databases">
        <title>Sequencing the genomes of 1000 actinobacteria strains.</title>
        <authorList>
            <person name="Klenk H.-P."/>
        </authorList>
    </citation>
    <scope>NUCLEOTIDE SEQUENCE [LARGE SCALE GENOMIC DNA]</scope>
    <source>
        <strain evidence="5 6">DSM 43925</strain>
    </source>
</reference>
<dbReference type="PANTHER" id="PTHR43214:SF42">
    <property type="entry name" value="TRANSCRIPTIONAL REGULATORY PROTEIN DESR"/>
    <property type="match status" value="1"/>
</dbReference>
<accession>A0A438M7B5</accession>
<dbReference type="PRINTS" id="PR00038">
    <property type="entry name" value="HTHLUXR"/>
</dbReference>
<dbReference type="CDD" id="cd06170">
    <property type="entry name" value="LuxR_C_like"/>
    <property type="match status" value="1"/>
</dbReference>
<keyword evidence="2" id="KW-0597">Phosphoprotein</keyword>
<dbReference type="Gene3D" id="3.40.50.2300">
    <property type="match status" value="1"/>
</dbReference>
<keyword evidence="6" id="KW-1185">Reference proteome</keyword>
<dbReference type="GO" id="GO:0003677">
    <property type="term" value="F:DNA binding"/>
    <property type="evidence" value="ECO:0007669"/>
    <property type="project" value="UniProtKB-KW"/>
</dbReference>
<dbReference type="PROSITE" id="PS50110">
    <property type="entry name" value="RESPONSE_REGULATORY"/>
    <property type="match status" value="1"/>
</dbReference>
<dbReference type="GO" id="GO:0000160">
    <property type="term" value="P:phosphorelay signal transduction system"/>
    <property type="evidence" value="ECO:0007669"/>
    <property type="project" value="InterPro"/>
</dbReference>
<dbReference type="InterPro" id="IPR001789">
    <property type="entry name" value="Sig_transdc_resp-reg_receiver"/>
</dbReference>
<evidence type="ECO:0000256" key="1">
    <source>
        <dbReference type="ARBA" id="ARBA00023125"/>
    </source>
</evidence>
<evidence type="ECO:0000256" key="2">
    <source>
        <dbReference type="PROSITE-ProRule" id="PRU00169"/>
    </source>
</evidence>
<gene>
    <name evidence="5" type="ORF">EDD27_4142</name>
</gene>
<name>A0A438M7B5_9ACTN</name>
<dbReference type="EMBL" id="SAUN01000001">
    <property type="protein sequence ID" value="RVX41588.1"/>
    <property type="molecule type" value="Genomic_DNA"/>
</dbReference>
<evidence type="ECO:0000259" key="4">
    <source>
        <dbReference type="PROSITE" id="PS50110"/>
    </source>
</evidence>
<dbReference type="InterPro" id="IPR011006">
    <property type="entry name" value="CheY-like_superfamily"/>
</dbReference>
<dbReference type="Pfam" id="PF00196">
    <property type="entry name" value="GerE"/>
    <property type="match status" value="1"/>
</dbReference>
<dbReference type="InterPro" id="IPR016032">
    <property type="entry name" value="Sig_transdc_resp-reg_C-effctor"/>
</dbReference>
<dbReference type="GO" id="GO:0006355">
    <property type="term" value="P:regulation of DNA-templated transcription"/>
    <property type="evidence" value="ECO:0007669"/>
    <property type="project" value="InterPro"/>
</dbReference>
<dbReference type="SMART" id="SM00421">
    <property type="entry name" value="HTH_LUXR"/>
    <property type="match status" value="1"/>
</dbReference>
<organism evidence="5 6">
    <name type="scientific">Nonomuraea polychroma</name>
    <dbReference type="NCBI Taxonomy" id="46176"/>
    <lineage>
        <taxon>Bacteria</taxon>
        <taxon>Bacillati</taxon>
        <taxon>Actinomycetota</taxon>
        <taxon>Actinomycetes</taxon>
        <taxon>Streptosporangiales</taxon>
        <taxon>Streptosporangiaceae</taxon>
        <taxon>Nonomuraea</taxon>
    </lineage>
</organism>
<dbReference type="Proteomes" id="UP000284824">
    <property type="component" value="Unassembled WGS sequence"/>
</dbReference>
<dbReference type="PROSITE" id="PS50043">
    <property type="entry name" value="HTH_LUXR_2"/>
    <property type="match status" value="1"/>
</dbReference>
<evidence type="ECO:0000313" key="6">
    <source>
        <dbReference type="Proteomes" id="UP000284824"/>
    </source>
</evidence>
<feature type="domain" description="HTH luxR-type" evidence="3">
    <location>
        <begin position="136"/>
        <end position="201"/>
    </location>
</feature>
<comment type="caution">
    <text evidence="5">The sequence shown here is derived from an EMBL/GenBank/DDBJ whole genome shotgun (WGS) entry which is preliminary data.</text>
</comment>
<dbReference type="SMART" id="SM00448">
    <property type="entry name" value="REC"/>
    <property type="match status" value="1"/>
</dbReference>
<feature type="domain" description="Response regulatory" evidence="4">
    <location>
        <begin position="3"/>
        <end position="121"/>
    </location>
</feature>
<dbReference type="InterPro" id="IPR000792">
    <property type="entry name" value="Tscrpt_reg_LuxR_C"/>
</dbReference>
<dbReference type="Gene3D" id="1.10.10.10">
    <property type="entry name" value="Winged helix-like DNA-binding domain superfamily/Winged helix DNA-binding domain"/>
    <property type="match status" value="1"/>
</dbReference>
<dbReference type="SUPFAM" id="SSF46894">
    <property type="entry name" value="C-terminal effector domain of the bipartite response regulators"/>
    <property type="match status" value="1"/>
</dbReference>
<proteinExistence type="predicted"/>
<evidence type="ECO:0000259" key="3">
    <source>
        <dbReference type="PROSITE" id="PS50043"/>
    </source>
</evidence>
<sequence>MIRLLIADDEDLIRGALAALLELEDDLTVAAEAATSTDAVRLAREHRPDIAVLDLEMPPADGLRATEEIRSDPTTTTIKIILVTRHARPGVLRRALSAGVSGFVPKTTPAARLAEIIRDVAAGRRYVDPDIAASALTEDDCPLSDRELAVLRASRTGASIREIASQVHLAPGTVRNYLSAAMAKLGVSSRHAAAHRAWEEGWI</sequence>
<protein>
    <submittedName>
        <fullName evidence="5">LuxR family two component transcriptional regulator</fullName>
    </submittedName>
</protein>
<feature type="modified residue" description="4-aspartylphosphate" evidence="2">
    <location>
        <position position="54"/>
    </location>
</feature>
<dbReference type="AlphaFoldDB" id="A0A438M7B5"/>
<keyword evidence="1" id="KW-0238">DNA-binding</keyword>
<dbReference type="InterPro" id="IPR039420">
    <property type="entry name" value="WalR-like"/>
</dbReference>
<dbReference type="RefSeq" id="WP_127933817.1">
    <property type="nucleotide sequence ID" value="NZ_SAUN01000001.1"/>
</dbReference>
<evidence type="ECO:0000313" key="5">
    <source>
        <dbReference type="EMBL" id="RVX41588.1"/>
    </source>
</evidence>
<dbReference type="SUPFAM" id="SSF52172">
    <property type="entry name" value="CheY-like"/>
    <property type="match status" value="1"/>
</dbReference>
<dbReference type="OrthoDB" id="9808843at2"/>
<dbReference type="Pfam" id="PF00072">
    <property type="entry name" value="Response_reg"/>
    <property type="match status" value="1"/>
</dbReference>